<keyword evidence="2" id="KW-1185">Reference proteome</keyword>
<dbReference type="EMBL" id="REGN01004268">
    <property type="protein sequence ID" value="RNA18290.1"/>
    <property type="molecule type" value="Genomic_DNA"/>
</dbReference>
<dbReference type="AlphaFoldDB" id="A0A3M7R3X6"/>
<proteinExistence type="predicted"/>
<dbReference type="Proteomes" id="UP000276133">
    <property type="component" value="Unassembled WGS sequence"/>
</dbReference>
<accession>A0A3M7R3X6</accession>
<sequence>MLVDGPFLIKQISLIVAKMFNKIIRIYLLSIVCLNNLDNPTDNLLPKIISSYFRRWIFVH</sequence>
<name>A0A3M7R3X6_BRAPC</name>
<evidence type="ECO:0000313" key="2">
    <source>
        <dbReference type="Proteomes" id="UP000276133"/>
    </source>
</evidence>
<protein>
    <submittedName>
        <fullName evidence="1">Uncharacterized protein</fullName>
    </submittedName>
</protein>
<comment type="caution">
    <text evidence="1">The sequence shown here is derived from an EMBL/GenBank/DDBJ whole genome shotgun (WGS) entry which is preliminary data.</text>
</comment>
<reference evidence="1 2" key="1">
    <citation type="journal article" date="2018" name="Sci. Rep.">
        <title>Genomic signatures of local adaptation to the degree of environmental predictability in rotifers.</title>
        <authorList>
            <person name="Franch-Gras L."/>
            <person name="Hahn C."/>
            <person name="Garcia-Roger E.M."/>
            <person name="Carmona M.J."/>
            <person name="Serra M."/>
            <person name="Gomez A."/>
        </authorList>
    </citation>
    <scope>NUCLEOTIDE SEQUENCE [LARGE SCALE GENOMIC DNA]</scope>
    <source>
        <strain evidence="1">HYR1</strain>
    </source>
</reference>
<evidence type="ECO:0000313" key="1">
    <source>
        <dbReference type="EMBL" id="RNA18290.1"/>
    </source>
</evidence>
<organism evidence="1 2">
    <name type="scientific">Brachionus plicatilis</name>
    <name type="common">Marine rotifer</name>
    <name type="synonym">Brachionus muelleri</name>
    <dbReference type="NCBI Taxonomy" id="10195"/>
    <lineage>
        <taxon>Eukaryota</taxon>
        <taxon>Metazoa</taxon>
        <taxon>Spiralia</taxon>
        <taxon>Gnathifera</taxon>
        <taxon>Rotifera</taxon>
        <taxon>Eurotatoria</taxon>
        <taxon>Monogononta</taxon>
        <taxon>Pseudotrocha</taxon>
        <taxon>Ploima</taxon>
        <taxon>Brachionidae</taxon>
        <taxon>Brachionus</taxon>
    </lineage>
</organism>
<gene>
    <name evidence="1" type="ORF">BpHYR1_053104</name>
</gene>